<dbReference type="GO" id="GO:0046872">
    <property type="term" value="F:metal ion binding"/>
    <property type="evidence" value="ECO:0007669"/>
    <property type="project" value="UniProtKB-KW"/>
</dbReference>
<dbReference type="PROSITE" id="PS00143">
    <property type="entry name" value="INSULINASE"/>
    <property type="match status" value="1"/>
</dbReference>
<dbReference type="Pfam" id="PF05193">
    <property type="entry name" value="Peptidase_M16_C"/>
    <property type="match status" value="1"/>
</dbReference>
<keyword evidence="7" id="KW-0482">Metalloprotease</keyword>
<name>A0A2G8REH6_9RHOB</name>
<keyword evidence="3" id="KW-0645">Protease</keyword>
<dbReference type="Gene3D" id="3.30.830.10">
    <property type="entry name" value="Metalloenzyme, LuxS/M16 peptidase-like"/>
    <property type="match status" value="2"/>
</dbReference>
<keyword evidence="10" id="KW-0732">Signal</keyword>
<dbReference type="Pfam" id="PF00675">
    <property type="entry name" value="Peptidase_M16"/>
    <property type="match status" value="1"/>
</dbReference>
<dbReference type="GO" id="GO:0006508">
    <property type="term" value="P:proteolysis"/>
    <property type="evidence" value="ECO:0007669"/>
    <property type="project" value="UniProtKB-KW"/>
</dbReference>
<organism evidence="13 14">
    <name type="scientific">Puniceibacterium antarcticum</name>
    <dbReference type="NCBI Taxonomy" id="1206336"/>
    <lineage>
        <taxon>Bacteria</taxon>
        <taxon>Pseudomonadati</taxon>
        <taxon>Pseudomonadota</taxon>
        <taxon>Alphaproteobacteria</taxon>
        <taxon>Rhodobacterales</taxon>
        <taxon>Paracoccaceae</taxon>
        <taxon>Puniceibacterium</taxon>
    </lineage>
</organism>
<dbReference type="PANTHER" id="PTHR43690:SF17">
    <property type="entry name" value="PROTEIN YHJJ"/>
    <property type="match status" value="1"/>
</dbReference>
<evidence type="ECO:0000256" key="7">
    <source>
        <dbReference type="ARBA" id="ARBA00023049"/>
    </source>
</evidence>
<protein>
    <recommendedName>
        <fullName evidence="15">Zinc protease</fullName>
    </recommendedName>
</protein>
<comment type="caution">
    <text evidence="13">The sequence shown here is derived from an EMBL/GenBank/DDBJ whole genome shotgun (WGS) entry which is preliminary data.</text>
</comment>
<dbReference type="PANTHER" id="PTHR43690">
    <property type="entry name" value="NARDILYSIN"/>
    <property type="match status" value="1"/>
</dbReference>
<feature type="domain" description="Peptidase M16 N-terminal" evidence="11">
    <location>
        <begin position="38"/>
        <end position="183"/>
    </location>
</feature>
<gene>
    <name evidence="13" type="ORF">P775_11755</name>
</gene>
<evidence type="ECO:0000259" key="12">
    <source>
        <dbReference type="Pfam" id="PF05193"/>
    </source>
</evidence>
<evidence type="ECO:0000256" key="4">
    <source>
        <dbReference type="ARBA" id="ARBA00022723"/>
    </source>
</evidence>
<proteinExistence type="inferred from homology"/>
<keyword evidence="5" id="KW-0378">Hydrolase</keyword>
<dbReference type="AlphaFoldDB" id="A0A2G8REH6"/>
<evidence type="ECO:0000313" key="14">
    <source>
        <dbReference type="Proteomes" id="UP000231259"/>
    </source>
</evidence>
<comment type="similarity">
    <text evidence="2 8">Belongs to the peptidase M16 family.</text>
</comment>
<evidence type="ECO:0000256" key="5">
    <source>
        <dbReference type="ARBA" id="ARBA00022801"/>
    </source>
</evidence>
<keyword evidence="6" id="KW-0862">Zinc</keyword>
<feature type="region of interest" description="Disordered" evidence="9">
    <location>
        <begin position="232"/>
        <end position="253"/>
    </location>
</feature>
<dbReference type="InterPro" id="IPR011765">
    <property type="entry name" value="Pept_M16_N"/>
</dbReference>
<evidence type="ECO:0000256" key="10">
    <source>
        <dbReference type="SAM" id="SignalP"/>
    </source>
</evidence>
<feature type="signal peptide" evidence="10">
    <location>
        <begin position="1"/>
        <end position="20"/>
    </location>
</feature>
<evidence type="ECO:0000256" key="6">
    <source>
        <dbReference type="ARBA" id="ARBA00022833"/>
    </source>
</evidence>
<keyword evidence="4" id="KW-0479">Metal-binding</keyword>
<dbReference type="InterPro" id="IPR001431">
    <property type="entry name" value="Pept_M16_Zn_BS"/>
</dbReference>
<sequence>MLRRATLAAALSVAALSAQAQESKDPVTTFTLDNGLEVVVIEDHRAPAVVQMLWYKAGSADETAGSSGVAHFLEHLLFKGTKTIASGEFSKIVAANGGNDNAFTSFDYTGYFQHVASDRLDLMMQMESDRMVNLQLDEADIATERDVIIEERNMRIENDPGALFSEQRSAAQYLNHRYGVPIIGWRHEMEALDLKKALGFYHLNYAPNNAILIVAGDATPEQVRKLAEEHYGPIPANPELKPRDRPQEPPQTAERRLIYRDARVSQPYVIRTYLAPERDAGAQEKAAALTMLSEILGGGQTSVLTQKLQFETQKAVYTSAFYDGTSLDDTTFGLVIVPTEGVSLQEAEDALDATVAQFITDGVDQKQLDRIKFQMKANQIYARDSADSIARRYGSALTAGLTVEDVQAWPDVLQAVTAEDVIEAARSVFDRKKSVTGWLMAANEEVGQ</sequence>
<dbReference type="InterPro" id="IPR007863">
    <property type="entry name" value="Peptidase_M16_C"/>
</dbReference>
<evidence type="ECO:0000256" key="1">
    <source>
        <dbReference type="ARBA" id="ARBA00001947"/>
    </source>
</evidence>
<feature type="domain" description="Peptidase M16 C-terminal" evidence="12">
    <location>
        <begin position="193"/>
        <end position="375"/>
    </location>
</feature>
<evidence type="ECO:0008006" key="15">
    <source>
        <dbReference type="Google" id="ProtNLM"/>
    </source>
</evidence>
<dbReference type="Proteomes" id="UP000231259">
    <property type="component" value="Unassembled WGS sequence"/>
</dbReference>
<dbReference type="SUPFAM" id="SSF63411">
    <property type="entry name" value="LuxS/MPP-like metallohydrolase"/>
    <property type="match status" value="2"/>
</dbReference>
<dbReference type="RefSeq" id="WP_099911099.1">
    <property type="nucleotide sequence ID" value="NZ_AWWI01000071.1"/>
</dbReference>
<evidence type="ECO:0000256" key="9">
    <source>
        <dbReference type="SAM" id="MobiDB-lite"/>
    </source>
</evidence>
<reference evidence="13 14" key="1">
    <citation type="submission" date="2013-09" db="EMBL/GenBank/DDBJ databases">
        <title>Genome sequencing of Phaeobacter antarcticus sp. nov. SM1211.</title>
        <authorList>
            <person name="Zhang X.-Y."/>
            <person name="Liu C."/>
            <person name="Chen X.-L."/>
            <person name="Xie B.-B."/>
            <person name="Qin Q.-L."/>
            <person name="Rong J.-C."/>
            <person name="Zhang Y.-Z."/>
        </authorList>
    </citation>
    <scope>NUCLEOTIDE SEQUENCE [LARGE SCALE GENOMIC DNA]</scope>
    <source>
        <strain evidence="13 14">SM1211</strain>
    </source>
</reference>
<dbReference type="InterPro" id="IPR011249">
    <property type="entry name" value="Metalloenz_LuxS/M16"/>
</dbReference>
<dbReference type="InterPro" id="IPR050626">
    <property type="entry name" value="Peptidase_M16"/>
</dbReference>
<feature type="compositionally biased region" description="Basic and acidic residues" evidence="9">
    <location>
        <begin position="240"/>
        <end position="253"/>
    </location>
</feature>
<feature type="chain" id="PRO_5013923525" description="Zinc protease" evidence="10">
    <location>
        <begin position="21"/>
        <end position="448"/>
    </location>
</feature>
<dbReference type="OrthoDB" id="9811314at2"/>
<evidence type="ECO:0000313" key="13">
    <source>
        <dbReference type="EMBL" id="PIL19977.1"/>
    </source>
</evidence>
<dbReference type="GO" id="GO:0004222">
    <property type="term" value="F:metalloendopeptidase activity"/>
    <property type="evidence" value="ECO:0007669"/>
    <property type="project" value="InterPro"/>
</dbReference>
<comment type="cofactor">
    <cofactor evidence="1">
        <name>Zn(2+)</name>
        <dbReference type="ChEBI" id="CHEBI:29105"/>
    </cofactor>
</comment>
<evidence type="ECO:0000259" key="11">
    <source>
        <dbReference type="Pfam" id="PF00675"/>
    </source>
</evidence>
<evidence type="ECO:0000256" key="8">
    <source>
        <dbReference type="RuleBase" id="RU004447"/>
    </source>
</evidence>
<accession>A0A2G8REH6</accession>
<evidence type="ECO:0000256" key="2">
    <source>
        <dbReference type="ARBA" id="ARBA00007261"/>
    </source>
</evidence>
<keyword evidence="14" id="KW-1185">Reference proteome</keyword>
<evidence type="ECO:0000256" key="3">
    <source>
        <dbReference type="ARBA" id="ARBA00022670"/>
    </source>
</evidence>
<dbReference type="EMBL" id="AWWI01000071">
    <property type="protein sequence ID" value="PIL19977.1"/>
    <property type="molecule type" value="Genomic_DNA"/>
</dbReference>